<sequence length="140" mass="15758">MKGRILPSPEGNIPQLCLSELSDVGRFTTTACFLRKSAWKEDFNLVSETIRMDEAVRAIEKMYKQKMEASYRPYKQIVEEETKETDEWPNRFWLQAEVVHAFFGPEKAIACAEQSGASDRADVGGGVSQEVLVASIPLRA</sequence>
<name>A0A9P4WZ80_9PLEO</name>
<dbReference type="OrthoDB" id="10000533at2759"/>
<proteinExistence type="predicted"/>
<gene>
    <name evidence="1" type="ORF">E8E12_011347</name>
</gene>
<dbReference type="EMBL" id="SWKV01000003">
    <property type="protein sequence ID" value="KAF3047121.1"/>
    <property type="molecule type" value="Genomic_DNA"/>
</dbReference>
<comment type="caution">
    <text evidence="1">The sequence shown here is derived from an EMBL/GenBank/DDBJ whole genome shotgun (WGS) entry which is preliminary data.</text>
</comment>
<protein>
    <submittedName>
        <fullName evidence="1">Uncharacterized protein</fullName>
    </submittedName>
</protein>
<organism evidence="1 2">
    <name type="scientific">Didymella heteroderae</name>
    <dbReference type="NCBI Taxonomy" id="1769908"/>
    <lineage>
        <taxon>Eukaryota</taxon>
        <taxon>Fungi</taxon>
        <taxon>Dikarya</taxon>
        <taxon>Ascomycota</taxon>
        <taxon>Pezizomycotina</taxon>
        <taxon>Dothideomycetes</taxon>
        <taxon>Pleosporomycetidae</taxon>
        <taxon>Pleosporales</taxon>
        <taxon>Pleosporineae</taxon>
        <taxon>Didymellaceae</taxon>
        <taxon>Didymella</taxon>
    </lineage>
</organism>
<reference evidence="1" key="1">
    <citation type="submission" date="2019-04" db="EMBL/GenBank/DDBJ databases">
        <title>Sequencing of skin fungus with MAO and IRED activity.</title>
        <authorList>
            <person name="Marsaioli A.J."/>
            <person name="Bonatto J.M.C."/>
            <person name="Reis Junior O."/>
        </authorList>
    </citation>
    <scope>NUCLEOTIDE SEQUENCE</scope>
    <source>
        <strain evidence="1">28M1</strain>
    </source>
</reference>
<evidence type="ECO:0000313" key="2">
    <source>
        <dbReference type="Proteomes" id="UP000758155"/>
    </source>
</evidence>
<keyword evidence="2" id="KW-1185">Reference proteome</keyword>
<accession>A0A9P4WZ80</accession>
<dbReference type="Proteomes" id="UP000758155">
    <property type="component" value="Unassembled WGS sequence"/>
</dbReference>
<dbReference type="AlphaFoldDB" id="A0A9P4WZ80"/>
<evidence type="ECO:0000313" key="1">
    <source>
        <dbReference type="EMBL" id="KAF3047121.1"/>
    </source>
</evidence>